<name>A0A9P5YK45_9AGAR</name>
<sequence>MPENKPPTQGMPCLNSPANVRVDAQGQTIMPLPTTTSVESIGIFVPGTPDRKEAKSAEGIDLYFFNKPLEDDAAYPLYMKIVIGDDNFLYSAYPDLMKILDPAVVHLEVFHRNKIDWTPLNATTGLDSSFWKGRYGGDNHFLIMRRADHGLIDKKCIGLPELILETHLQEFSEALRHKAVVLTEEIAWELDDDAGKMAWDVEGLLVKPSWHLAKYPYYHPAKSY</sequence>
<dbReference type="EMBL" id="MU156298">
    <property type="protein sequence ID" value="KAF9470100.1"/>
    <property type="molecule type" value="Genomic_DNA"/>
</dbReference>
<comment type="caution">
    <text evidence="1">The sequence shown here is derived from an EMBL/GenBank/DDBJ whole genome shotgun (WGS) entry which is preliminary data.</text>
</comment>
<dbReference type="AlphaFoldDB" id="A0A9P5YK45"/>
<protein>
    <submittedName>
        <fullName evidence="1">Uncharacterized protein</fullName>
    </submittedName>
</protein>
<dbReference type="Proteomes" id="UP000807469">
    <property type="component" value="Unassembled WGS sequence"/>
</dbReference>
<organism evidence="1 2">
    <name type="scientific">Pholiota conissans</name>
    <dbReference type="NCBI Taxonomy" id="109636"/>
    <lineage>
        <taxon>Eukaryota</taxon>
        <taxon>Fungi</taxon>
        <taxon>Dikarya</taxon>
        <taxon>Basidiomycota</taxon>
        <taxon>Agaricomycotina</taxon>
        <taxon>Agaricomycetes</taxon>
        <taxon>Agaricomycetidae</taxon>
        <taxon>Agaricales</taxon>
        <taxon>Agaricineae</taxon>
        <taxon>Strophariaceae</taxon>
        <taxon>Pholiota</taxon>
    </lineage>
</organism>
<reference evidence="1" key="1">
    <citation type="submission" date="2020-11" db="EMBL/GenBank/DDBJ databases">
        <authorList>
            <consortium name="DOE Joint Genome Institute"/>
            <person name="Ahrendt S."/>
            <person name="Riley R."/>
            <person name="Andreopoulos W."/>
            <person name="Labutti K."/>
            <person name="Pangilinan J."/>
            <person name="Ruiz-Duenas F.J."/>
            <person name="Barrasa J.M."/>
            <person name="Sanchez-Garcia M."/>
            <person name="Camarero S."/>
            <person name="Miyauchi S."/>
            <person name="Serrano A."/>
            <person name="Linde D."/>
            <person name="Babiker R."/>
            <person name="Drula E."/>
            <person name="Ayuso-Fernandez I."/>
            <person name="Pacheco R."/>
            <person name="Padilla G."/>
            <person name="Ferreira P."/>
            <person name="Barriuso J."/>
            <person name="Kellner H."/>
            <person name="Castanera R."/>
            <person name="Alfaro M."/>
            <person name="Ramirez L."/>
            <person name="Pisabarro A.G."/>
            <person name="Kuo A."/>
            <person name="Tritt A."/>
            <person name="Lipzen A."/>
            <person name="He G."/>
            <person name="Yan M."/>
            <person name="Ng V."/>
            <person name="Cullen D."/>
            <person name="Martin F."/>
            <person name="Rosso M.-N."/>
            <person name="Henrissat B."/>
            <person name="Hibbett D."/>
            <person name="Martinez A.T."/>
            <person name="Grigoriev I.V."/>
        </authorList>
    </citation>
    <scope>NUCLEOTIDE SEQUENCE</scope>
    <source>
        <strain evidence="1">CIRM-BRFM 674</strain>
    </source>
</reference>
<evidence type="ECO:0000313" key="2">
    <source>
        <dbReference type="Proteomes" id="UP000807469"/>
    </source>
</evidence>
<keyword evidence="2" id="KW-1185">Reference proteome</keyword>
<accession>A0A9P5YK45</accession>
<gene>
    <name evidence="1" type="ORF">BDN70DRAFT_902386</name>
</gene>
<proteinExistence type="predicted"/>
<evidence type="ECO:0000313" key="1">
    <source>
        <dbReference type="EMBL" id="KAF9470100.1"/>
    </source>
</evidence>